<comment type="catalytic activity">
    <reaction evidence="1">
        <text>uridine(955/2504/2580) in 23S rRNA = pseudouridine(955/2504/2580) in 23S rRNA</text>
        <dbReference type="Rhea" id="RHEA:42528"/>
        <dbReference type="Rhea" id="RHEA-COMP:10099"/>
        <dbReference type="Rhea" id="RHEA-COMP:10100"/>
        <dbReference type="ChEBI" id="CHEBI:65314"/>
        <dbReference type="ChEBI" id="CHEBI:65315"/>
        <dbReference type="EC" id="5.4.99.24"/>
    </reaction>
</comment>
<dbReference type="PANTHER" id="PTHR21600">
    <property type="entry name" value="MITOCHONDRIAL RNA PSEUDOURIDINE SYNTHASE"/>
    <property type="match status" value="1"/>
</dbReference>
<sequence>MAYQQVQKVRVGEEDAGQRLDNFLMRRLRKAPRALIYRIVRKGEVRVNGRRAKVSDRLQVGDEVRIPPTRLPEAEGKPVFRDDAVARFEALVLYEDADILVLNKPPGMAVHGGSGLSWGVIELARAARPHARRLELVHRLDRDTSGVLLLAKKASVLKALHEQVRGQGMTKLYRALVAGQWPAQRRKVALPLRKNTLKSGERMVVVADDGKPSLSYFRLVQGCERASDVEVSLKTGRTHQIRVHAQASGHPLLGDEKYGDRAANQMARRCGLKRLALHAWRLGFIHPATEQRMEVEAPLPDLFPQTLTCLCRKDHND</sequence>
<keyword evidence="5 8" id="KW-0694">RNA-binding</keyword>
<dbReference type="SUPFAM" id="SSF55120">
    <property type="entry name" value="Pseudouridine synthase"/>
    <property type="match status" value="1"/>
</dbReference>
<dbReference type="InterPro" id="IPR020103">
    <property type="entry name" value="PsdUridine_synth_cat_dom_sf"/>
</dbReference>
<protein>
    <recommendedName>
        <fullName evidence="9">Pseudouridine synthase</fullName>
        <ecNumber evidence="9">5.4.99.-</ecNumber>
    </recommendedName>
</protein>
<comment type="function">
    <text evidence="2">Responsible for synthesis of pseudouridine from uracil at positions 955, 2504 and 2580 in 23S ribosomal RNA.</text>
</comment>
<dbReference type="Pfam" id="PF01479">
    <property type="entry name" value="S4"/>
    <property type="match status" value="1"/>
</dbReference>
<evidence type="ECO:0000313" key="12">
    <source>
        <dbReference type="Proteomes" id="UP000198461"/>
    </source>
</evidence>
<comment type="similarity">
    <text evidence="3 9">Belongs to the pseudouridine synthase RluA family.</text>
</comment>
<evidence type="ECO:0000256" key="7">
    <source>
        <dbReference type="PIRSR" id="PIRSR606225-1"/>
    </source>
</evidence>
<dbReference type="GO" id="GO:0000455">
    <property type="term" value="P:enzyme-directed rRNA pseudouridine synthesis"/>
    <property type="evidence" value="ECO:0007669"/>
    <property type="project" value="UniProtKB-ARBA"/>
</dbReference>
<dbReference type="NCBIfam" id="TIGR00005">
    <property type="entry name" value="rluA_subfam"/>
    <property type="match status" value="1"/>
</dbReference>
<dbReference type="Pfam" id="PF00849">
    <property type="entry name" value="PseudoU_synth_2"/>
    <property type="match status" value="1"/>
</dbReference>
<dbReference type="GO" id="GO:0160141">
    <property type="term" value="F:23S rRNA pseudouridine(955/2504/2580) synthase activity"/>
    <property type="evidence" value="ECO:0007669"/>
    <property type="project" value="UniProtKB-EC"/>
</dbReference>
<evidence type="ECO:0000256" key="1">
    <source>
        <dbReference type="ARBA" id="ARBA00000381"/>
    </source>
</evidence>
<dbReference type="InterPro" id="IPR006225">
    <property type="entry name" value="PsdUridine_synth_RluC/D"/>
</dbReference>
<dbReference type="EMBL" id="FSRE01000002">
    <property type="protein sequence ID" value="SIN84104.1"/>
    <property type="molecule type" value="Genomic_DNA"/>
</dbReference>
<keyword evidence="4" id="KW-0698">rRNA processing</keyword>
<dbReference type="InterPro" id="IPR002942">
    <property type="entry name" value="S4_RNA-bd"/>
</dbReference>
<dbReference type="Proteomes" id="UP000198461">
    <property type="component" value="Unassembled WGS sequence"/>
</dbReference>
<gene>
    <name evidence="11" type="ORF">SAMN05443662_0676</name>
</gene>
<dbReference type="AlphaFoldDB" id="A0A1N6EM45"/>
<dbReference type="InterPro" id="IPR050188">
    <property type="entry name" value="RluA_PseudoU_synthase"/>
</dbReference>
<evidence type="ECO:0000256" key="2">
    <source>
        <dbReference type="ARBA" id="ARBA00002876"/>
    </source>
</evidence>
<dbReference type="SMART" id="SM00363">
    <property type="entry name" value="S4"/>
    <property type="match status" value="1"/>
</dbReference>
<keyword evidence="6 9" id="KW-0413">Isomerase</keyword>
<dbReference type="CDD" id="cd02869">
    <property type="entry name" value="PseudoU_synth_RluA_like"/>
    <property type="match status" value="1"/>
</dbReference>
<name>A0A1N6EM45_9GAMM</name>
<feature type="domain" description="RNA-binding S4" evidence="10">
    <location>
        <begin position="18"/>
        <end position="77"/>
    </location>
</feature>
<evidence type="ECO:0000256" key="9">
    <source>
        <dbReference type="RuleBase" id="RU362028"/>
    </source>
</evidence>
<evidence type="ECO:0000256" key="8">
    <source>
        <dbReference type="PROSITE-ProRule" id="PRU00182"/>
    </source>
</evidence>
<dbReference type="PROSITE" id="PS01129">
    <property type="entry name" value="PSI_RLU"/>
    <property type="match status" value="1"/>
</dbReference>
<dbReference type="STRING" id="364032.SAMN05443662_0676"/>
<dbReference type="CDD" id="cd00165">
    <property type="entry name" value="S4"/>
    <property type="match status" value="1"/>
</dbReference>
<feature type="active site" evidence="7">
    <location>
        <position position="141"/>
    </location>
</feature>
<dbReference type="PANTHER" id="PTHR21600:SF92">
    <property type="entry name" value="RIBOSOMAL LARGE SUBUNIT PSEUDOURIDINE SYNTHASE C"/>
    <property type="match status" value="1"/>
</dbReference>
<dbReference type="EC" id="5.4.99.-" evidence="9"/>
<evidence type="ECO:0000256" key="6">
    <source>
        <dbReference type="ARBA" id="ARBA00023235"/>
    </source>
</evidence>
<keyword evidence="12" id="KW-1185">Reference proteome</keyword>
<proteinExistence type="inferred from homology"/>
<accession>A0A1N6EM45</accession>
<dbReference type="GO" id="GO:0003723">
    <property type="term" value="F:RNA binding"/>
    <property type="evidence" value="ECO:0007669"/>
    <property type="project" value="UniProtKB-KW"/>
</dbReference>
<evidence type="ECO:0000256" key="3">
    <source>
        <dbReference type="ARBA" id="ARBA00010876"/>
    </source>
</evidence>
<organism evidence="11 12">
    <name type="scientific">Sulfurivirga caldicuralii</name>
    <dbReference type="NCBI Taxonomy" id="364032"/>
    <lineage>
        <taxon>Bacteria</taxon>
        <taxon>Pseudomonadati</taxon>
        <taxon>Pseudomonadota</taxon>
        <taxon>Gammaproteobacteria</taxon>
        <taxon>Thiotrichales</taxon>
        <taxon>Piscirickettsiaceae</taxon>
        <taxon>Sulfurivirga</taxon>
    </lineage>
</organism>
<evidence type="ECO:0000259" key="10">
    <source>
        <dbReference type="SMART" id="SM00363"/>
    </source>
</evidence>
<dbReference type="Gene3D" id="3.10.290.10">
    <property type="entry name" value="RNA-binding S4 domain"/>
    <property type="match status" value="1"/>
</dbReference>
<dbReference type="SUPFAM" id="SSF55174">
    <property type="entry name" value="Alpha-L RNA-binding motif"/>
    <property type="match status" value="1"/>
</dbReference>
<dbReference type="InterPro" id="IPR006224">
    <property type="entry name" value="PsdUridine_synth_RluA-like_CS"/>
</dbReference>
<dbReference type="RefSeq" id="WP_074200991.1">
    <property type="nucleotide sequence ID" value="NZ_FSRE01000002.1"/>
</dbReference>
<reference evidence="11 12" key="1">
    <citation type="submission" date="2016-11" db="EMBL/GenBank/DDBJ databases">
        <authorList>
            <person name="Jaros S."/>
            <person name="Januszkiewicz K."/>
            <person name="Wedrychowicz H."/>
        </authorList>
    </citation>
    <scope>NUCLEOTIDE SEQUENCE [LARGE SCALE GENOMIC DNA]</scope>
    <source>
        <strain evidence="11 12">DSM 17737</strain>
    </source>
</reference>
<dbReference type="OrthoDB" id="9807829at2"/>
<dbReference type="InterPro" id="IPR036986">
    <property type="entry name" value="S4_RNA-bd_sf"/>
</dbReference>
<dbReference type="PROSITE" id="PS50889">
    <property type="entry name" value="S4"/>
    <property type="match status" value="1"/>
</dbReference>
<evidence type="ECO:0000256" key="4">
    <source>
        <dbReference type="ARBA" id="ARBA00022552"/>
    </source>
</evidence>
<evidence type="ECO:0000256" key="5">
    <source>
        <dbReference type="ARBA" id="ARBA00022884"/>
    </source>
</evidence>
<dbReference type="Gene3D" id="3.30.2350.10">
    <property type="entry name" value="Pseudouridine synthase"/>
    <property type="match status" value="1"/>
</dbReference>
<dbReference type="InterPro" id="IPR006145">
    <property type="entry name" value="PsdUridine_synth_RsuA/RluA"/>
</dbReference>
<comment type="catalytic activity">
    <reaction evidence="9">
        <text>a uridine in RNA = a pseudouridine in RNA</text>
        <dbReference type="Rhea" id="RHEA:48348"/>
        <dbReference type="Rhea" id="RHEA-COMP:12068"/>
        <dbReference type="Rhea" id="RHEA-COMP:12069"/>
        <dbReference type="ChEBI" id="CHEBI:65314"/>
        <dbReference type="ChEBI" id="CHEBI:65315"/>
    </reaction>
</comment>
<evidence type="ECO:0000313" key="11">
    <source>
        <dbReference type="EMBL" id="SIN84104.1"/>
    </source>
</evidence>